<organism evidence="3 4">
    <name type="scientific">Microlunatus parietis</name>
    <dbReference type="NCBI Taxonomy" id="682979"/>
    <lineage>
        <taxon>Bacteria</taxon>
        <taxon>Bacillati</taxon>
        <taxon>Actinomycetota</taxon>
        <taxon>Actinomycetes</taxon>
        <taxon>Propionibacteriales</taxon>
        <taxon>Propionibacteriaceae</taxon>
        <taxon>Microlunatus</taxon>
    </lineage>
</organism>
<evidence type="ECO:0000313" key="4">
    <source>
        <dbReference type="Proteomes" id="UP000569914"/>
    </source>
</evidence>
<accession>A0A7Y9LFQ3</accession>
<evidence type="ECO:0000256" key="2">
    <source>
        <dbReference type="ARBA" id="ARBA00022649"/>
    </source>
</evidence>
<evidence type="ECO:0000313" key="3">
    <source>
        <dbReference type="EMBL" id="NYE74356.1"/>
    </source>
</evidence>
<comment type="caution">
    <text evidence="3">The sequence shown here is derived from an EMBL/GenBank/DDBJ whole genome shotgun (WGS) entry which is preliminary data.</text>
</comment>
<proteinExistence type="inferred from homology"/>
<reference evidence="3 4" key="1">
    <citation type="submission" date="2020-07" db="EMBL/GenBank/DDBJ databases">
        <title>Sequencing the genomes of 1000 actinobacteria strains.</title>
        <authorList>
            <person name="Klenk H.-P."/>
        </authorList>
    </citation>
    <scope>NUCLEOTIDE SEQUENCE [LARGE SCALE GENOMIC DNA]</scope>
    <source>
        <strain evidence="3 4">DSM 22083</strain>
    </source>
</reference>
<dbReference type="PANTHER" id="PTHR33988">
    <property type="entry name" value="ENDORIBONUCLEASE MAZF-RELATED"/>
    <property type="match status" value="1"/>
</dbReference>
<dbReference type="GO" id="GO:0016787">
    <property type="term" value="F:hydrolase activity"/>
    <property type="evidence" value="ECO:0007669"/>
    <property type="project" value="UniProtKB-KW"/>
</dbReference>
<dbReference type="SUPFAM" id="SSF50118">
    <property type="entry name" value="Cell growth inhibitor/plasmid maintenance toxic component"/>
    <property type="match status" value="1"/>
</dbReference>
<sequence>MGRLTRVRRGEIWTAAGPGYAGKPRPVVVIQSDLFDQTDSVTLCPLTSDPTDAPILRIPIDPTSSNGLRVKSRLMVDKVTTARRSQLRERIGVLEGEYLLALERALVVFIGLAS</sequence>
<dbReference type="GO" id="GO:0004521">
    <property type="term" value="F:RNA endonuclease activity"/>
    <property type="evidence" value="ECO:0007669"/>
    <property type="project" value="TreeGrafter"/>
</dbReference>
<keyword evidence="3" id="KW-0378">Hydrolase</keyword>
<dbReference type="Pfam" id="PF02452">
    <property type="entry name" value="PemK_toxin"/>
    <property type="match status" value="1"/>
</dbReference>
<dbReference type="InterPro" id="IPR003477">
    <property type="entry name" value="PemK-like"/>
</dbReference>
<keyword evidence="2" id="KW-1277">Toxin-antitoxin system</keyword>
<dbReference type="RefSeq" id="WP_218871608.1">
    <property type="nucleotide sequence ID" value="NZ_JACCBU010000001.1"/>
</dbReference>
<protein>
    <submittedName>
        <fullName evidence="3">mRNA interferase MazF</fullName>
        <ecNumber evidence="3">3.1.-.-</ecNumber>
    </submittedName>
</protein>
<dbReference type="InterPro" id="IPR011067">
    <property type="entry name" value="Plasmid_toxin/cell-grow_inhib"/>
</dbReference>
<dbReference type="AlphaFoldDB" id="A0A7Y9LFQ3"/>
<name>A0A7Y9LFQ3_9ACTN</name>
<comment type="similarity">
    <text evidence="1">Belongs to the PemK/MazF family.</text>
</comment>
<evidence type="ECO:0000256" key="1">
    <source>
        <dbReference type="ARBA" id="ARBA00007521"/>
    </source>
</evidence>
<dbReference type="Proteomes" id="UP000569914">
    <property type="component" value="Unassembled WGS sequence"/>
</dbReference>
<gene>
    <name evidence="3" type="ORF">BKA15_005685</name>
</gene>
<dbReference type="EMBL" id="JACCBU010000001">
    <property type="protein sequence ID" value="NYE74356.1"/>
    <property type="molecule type" value="Genomic_DNA"/>
</dbReference>
<keyword evidence="4" id="KW-1185">Reference proteome</keyword>
<dbReference type="GO" id="GO:0006402">
    <property type="term" value="P:mRNA catabolic process"/>
    <property type="evidence" value="ECO:0007669"/>
    <property type="project" value="TreeGrafter"/>
</dbReference>
<dbReference type="Gene3D" id="2.30.30.110">
    <property type="match status" value="1"/>
</dbReference>
<dbReference type="GO" id="GO:0016075">
    <property type="term" value="P:rRNA catabolic process"/>
    <property type="evidence" value="ECO:0007669"/>
    <property type="project" value="TreeGrafter"/>
</dbReference>
<dbReference type="GO" id="GO:0003677">
    <property type="term" value="F:DNA binding"/>
    <property type="evidence" value="ECO:0007669"/>
    <property type="project" value="InterPro"/>
</dbReference>
<dbReference type="PANTHER" id="PTHR33988:SF1">
    <property type="entry name" value="ENDORIBONUCLEASE MAZF7-RELATED"/>
    <property type="match status" value="1"/>
</dbReference>
<dbReference type="EC" id="3.1.-.-" evidence="3"/>